<reference evidence="1" key="2">
    <citation type="submission" date="2021-10" db="EMBL/GenBank/DDBJ databases">
        <authorList>
            <person name="Piombo E."/>
        </authorList>
    </citation>
    <scope>NUCLEOTIDE SEQUENCE</scope>
</reference>
<protein>
    <submittedName>
        <fullName evidence="1">Uncharacterized protein</fullName>
    </submittedName>
</protein>
<organism evidence="1 2">
    <name type="scientific">Clonostachys rosea f. rosea IK726</name>
    <dbReference type="NCBI Taxonomy" id="1349383"/>
    <lineage>
        <taxon>Eukaryota</taxon>
        <taxon>Fungi</taxon>
        <taxon>Dikarya</taxon>
        <taxon>Ascomycota</taxon>
        <taxon>Pezizomycotina</taxon>
        <taxon>Sordariomycetes</taxon>
        <taxon>Hypocreomycetidae</taxon>
        <taxon>Hypocreales</taxon>
        <taxon>Bionectriaceae</taxon>
        <taxon>Clonostachys</taxon>
    </lineage>
</organism>
<gene>
    <name evidence="1" type="ORF">CRV2_00001375</name>
</gene>
<reference evidence="1" key="1">
    <citation type="submission" date="2020-04" db="EMBL/GenBank/DDBJ databases">
        <authorList>
            <person name="Broberg M."/>
        </authorList>
    </citation>
    <scope>NUCLEOTIDE SEQUENCE</scope>
</reference>
<proteinExistence type="predicted"/>
<evidence type="ECO:0000313" key="1">
    <source>
        <dbReference type="EMBL" id="CAG9944211.1"/>
    </source>
</evidence>
<comment type="caution">
    <text evidence="1">The sequence shown here is derived from an EMBL/GenBank/DDBJ whole genome shotgun (WGS) entry which is preliminary data.</text>
</comment>
<keyword evidence="2" id="KW-1185">Reference proteome</keyword>
<dbReference type="Proteomes" id="UP000836387">
    <property type="component" value="Unassembled WGS sequence"/>
</dbReference>
<accession>A0ACA9TTD2</accession>
<name>A0ACA9TTD2_BIOOC</name>
<dbReference type="EMBL" id="CADEHS020000007">
    <property type="protein sequence ID" value="CAG9944211.1"/>
    <property type="molecule type" value="Genomic_DNA"/>
</dbReference>
<sequence>MSTISEISLRNTAGASNVDTDEQGKANYKDIPVLEKSSSQDLAESYAAALAFNSQLDNGSSNYNSVRPSFQPSPVRSYLNLHHLDPQDLNSVTWIPFRCHEIGSDSTGSINLGRSSSYATAEADFNSDAAERHSLVSREISQDSAELSSARLSETGSVLIRETELASVKNKLGDTLPRGEPLEKLDSQFKDHLLNIDAARTVHASIPYDTRPKRSEGKSAQKNFETTRHHRVISVGASSFRLIETRKRVTEDGLKSTERLNIAGNPELEEGVAIIWKEARIIPAHQAATSIDRLNPCQAKTNLRGKRKPKKRYARRLYRPSPHISESMQPERGTIDRTSLPPSSQYDALQNLAHNTTTDTGGSTAITSRNLGLPPKSWSRYPSHTRHERNGLEEVGLRDFAPALPDGLETS</sequence>
<evidence type="ECO:0000313" key="2">
    <source>
        <dbReference type="Proteomes" id="UP000836387"/>
    </source>
</evidence>